<gene>
    <name evidence="7" type="ORF">PUNSTDRAFT_93648</name>
</gene>
<evidence type="ECO:0000256" key="5">
    <source>
        <dbReference type="ARBA" id="ARBA00023136"/>
    </source>
</evidence>
<keyword evidence="5 6" id="KW-0472">Membrane</keyword>
<dbReference type="HOGENOM" id="CLU_071343_0_0_1"/>
<dbReference type="InterPro" id="IPR019334">
    <property type="entry name" value="TMEM170A/B/YPR153W-like"/>
</dbReference>
<keyword evidence="3 6" id="KW-0812">Transmembrane</keyword>
<dbReference type="Proteomes" id="UP000054196">
    <property type="component" value="Unassembled WGS sequence"/>
</dbReference>
<keyword evidence="4 6" id="KW-1133">Transmembrane helix</keyword>
<feature type="transmembrane region" description="Helical" evidence="6">
    <location>
        <begin position="126"/>
        <end position="154"/>
    </location>
</feature>
<dbReference type="GeneID" id="18886572"/>
<dbReference type="RefSeq" id="XP_007388949.1">
    <property type="nucleotide sequence ID" value="XM_007388887.1"/>
</dbReference>
<dbReference type="eggNOG" id="ENOG502S0YM">
    <property type="taxonomic scope" value="Eukaryota"/>
</dbReference>
<evidence type="ECO:0000256" key="2">
    <source>
        <dbReference type="ARBA" id="ARBA00006325"/>
    </source>
</evidence>
<dbReference type="PANTHER" id="PTHR22779">
    <property type="entry name" value="SD17342P"/>
    <property type="match status" value="1"/>
</dbReference>
<organism evidence="7 8">
    <name type="scientific">Punctularia strigosozonata (strain HHB-11173)</name>
    <name type="common">White-rot fungus</name>
    <dbReference type="NCBI Taxonomy" id="741275"/>
    <lineage>
        <taxon>Eukaryota</taxon>
        <taxon>Fungi</taxon>
        <taxon>Dikarya</taxon>
        <taxon>Basidiomycota</taxon>
        <taxon>Agaricomycotina</taxon>
        <taxon>Agaricomycetes</taxon>
        <taxon>Corticiales</taxon>
        <taxon>Punctulariaceae</taxon>
        <taxon>Punctularia</taxon>
    </lineage>
</organism>
<evidence type="ECO:0008006" key="9">
    <source>
        <dbReference type="Google" id="ProtNLM"/>
    </source>
</evidence>
<dbReference type="OrthoDB" id="2131401at2759"/>
<sequence length="192" mass="21297">MNNTSTSWPSLYNPAFELRDLLHRPPELPNGHYLHDPNDVFRFTLYWSFVFYLPPFIFCGLYAALNLAFPPTRQLHPTARVRQQPTATSPEAHLLLVRPPTGASARTSRSQGQRPRVNERRSRATFALLVLATYIAAGFAGAIIASVVGGFIIAGLYSAGHYNISTWVPCICAFIQSLVGTLGIWPKSLNII</sequence>
<feature type="transmembrane region" description="Helical" evidence="6">
    <location>
        <begin position="45"/>
        <end position="65"/>
    </location>
</feature>
<protein>
    <recommendedName>
        <fullName evidence="9">Integral membrane protein</fullName>
    </recommendedName>
</protein>
<evidence type="ECO:0000256" key="1">
    <source>
        <dbReference type="ARBA" id="ARBA00004141"/>
    </source>
</evidence>
<evidence type="ECO:0000256" key="6">
    <source>
        <dbReference type="SAM" id="Phobius"/>
    </source>
</evidence>
<dbReference type="PANTHER" id="PTHR22779:SF6">
    <property type="entry name" value="SD17342P"/>
    <property type="match status" value="1"/>
</dbReference>
<proteinExistence type="inferred from homology"/>
<accession>R7S3T4</accession>
<comment type="subcellular location">
    <subcellularLocation>
        <location evidence="1">Membrane</location>
        <topology evidence="1">Multi-pass membrane protein</topology>
    </subcellularLocation>
</comment>
<dbReference type="AlphaFoldDB" id="R7S3T4"/>
<keyword evidence="8" id="KW-1185">Reference proteome</keyword>
<feature type="transmembrane region" description="Helical" evidence="6">
    <location>
        <begin position="166"/>
        <end position="185"/>
    </location>
</feature>
<dbReference type="OMA" id="FNMSTWI"/>
<comment type="similarity">
    <text evidence="2">Belongs to the TMEM170 family.</text>
</comment>
<reference evidence="8" key="1">
    <citation type="journal article" date="2012" name="Science">
        <title>The Paleozoic origin of enzymatic lignin decomposition reconstructed from 31 fungal genomes.</title>
        <authorList>
            <person name="Floudas D."/>
            <person name="Binder M."/>
            <person name="Riley R."/>
            <person name="Barry K."/>
            <person name="Blanchette R.A."/>
            <person name="Henrissat B."/>
            <person name="Martinez A.T."/>
            <person name="Otillar R."/>
            <person name="Spatafora J.W."/>
            <person name="Yadav J.S."/>
            <person name="Aerts A."/>
            <person name="Benoit I."/>
            <person name="Boyd A."/>
            <person name="Carlson A."/>
            <person name="Copeland A."/>
            <person name="Coutinho P.M."/>
            <person name="de Vries R.P."/>
            <person name="Ferreira P."/>
            <person name="Findley K."/>
            <person name="Foster B."/>
            <person name="Gaskell J."/>
            <person name="Glotzer D."/>
            <person name="Gorecki P."/>
            <person name="Heitman J."/>
            <person name="Hesse C."/>
            <person name="Hori C."/>
            <person name="Igarashi K."/>
            <person name="Jurgens J.A."/>
            <person name="Kallen N."/>
            <person name="Kersten P."/>
            <person name="Kohler A."/>
            <person name="Kuees U."/>
            <person name="Kumar T.K.A."/>
            <person name="Kuo A."/>
            <person name="LaButti K."/>
            <person name="Larrondo L.F."/>
            <person name="Lindquist E."/>
            <person name="Ling A."/>
            <person name="Lombard V."/>
            <person name="Lucas S."/>
            <person name="Lundell T."/>
            <person name="Martin R."/>
            <person name="McLaughlin D.J."/>
            <person name="Morgenstern I."/>
            <person name="Morin E."/>
            <person name="Murat C."/>
            <person name="Nagy L.G."/>
            <person name="Nolan M."/>
            <person name="Ohm R.A."/>
            <person name="Patyshakuliyeva A."/>
            <person name="Rokas A."/>
            <person name="Ruiz-Duenas F.J."/>
            <person name="Sabat G."/>
            <person name="Salamov A."/>
            <person name="Samejima M."/>
            <person name="Schmutz J."/>
            <person name="Slot J.C."/>
            <person name="St John F."/>
            <person name="Stenlid J."/>
            <person name="Sun H."/>
            <person name="Sun S."/>
            <person name="Syed K."/>
            <person name="Tsang A."/>
            <person name="Wiebenga A."/>
            <person name="Young D."/>
            <person name="Pisabarro A."/>
            <person name="Eastwood D.C."/>
            <person name="Martin F."/>
            <person name="Cullen D."/>
            <person name="Grigoriev I.V."/>
            <person name="Hibbett D.S."/>
        </authorList>
    </citation>
    <scope>NUCLEOTIDE SEQUENCE [LARGE SCALE GENOMIC DNA]</scope>
    <source>
        <strain evidence="8">HHB-11173 SS5</strain>
    </source>
</reference>
<dbReference type="KEGG" id="psq:PUNSTDRAFT_93648"/>
<evidence type="ECO:0000313" key="7">
    <source>
        <dbReference type="EMBL" id="EIN03891.1"/>
    </source>
</evidence>
<name>R7S3T4_PUNST</name>
<dbReference type="EMBL" id="JH687558">
    <property type="protein sequence ID" value="EIN03891.1"/>
    <property type="molecule type" value="Genomic_DNA"/>
</dbReference>
<dbReference type="GO" id="GO:0016020">
    <property type="term" value="C:membrane"/>
    <property type="evidence" value="ECO:0007669"/>
    <property type="project" value="UniProtKB-SubCell"/>
</dbReference>
<evidence type="ECO:0000256" key="3">
    <source>
        <dbReference type="ARBA" id="ARBA00022692"/>
    </source>
</evidence>
<evidence type="ECO:0000313" key="8">
    <source>
        <dbReference type="Proteomes" id="UP000054196"/>
    </source>
</evidence>
<evidence type="ECO:0000256" key="4">
    <source>
        <dbReference type="ARBA" id="ARBA00022989"/>
    </source>
</evidence>